<evidence type="ECO:0000313" key="6">
    <source>
        <dbReference type="EMBL" id="ANP47979.1"/>
    </source>
</evidence>
<dbReference type="Proteomes" id="UP000092498">
    <property type="component" value="Chromosome"/>
</dbReference>
<dbReference type="OrthoDB" id="1631201at2"/>
<keyword evidence="2" id="KW-0805">Transcription regulation</keyword>
<dbReference type="Pfam" id="PF03466">
    <property type="entry name" value="LysR_substrate"/>
    <property type="match status" value="1"/>
</dbReference>
<dbReference type="Gene3D" id="3.40.190.10">
    <property type="entry name" value="Periplasmic binding protein-like II"/>
    <property type="match status" value="2"/>
</dbReference>
<dbReference type="PROSITE" id="PS50931">
    <property type="entry name" value="HTH_LYSR"/>
    <property type="match status" value="1"/>
</dbReference>
<dbReference type="InterPro" id="IPR050176">
    <property type="entry name" value="LTTR"/>
</dbReference>
<dbReference type="Gene3D" id="1.10.10.10">
    <property type="entry name" value="Winged helix-like DNA-binding domain superfamily/Winged helix DNA-binding domain"/>
    <property type="match status" value="1"/>
</dbReference>
<dbReference type="PRINTS" id="PR00039">
    <property type="entry name" value="HTHLYSR"/>
</dbReference>
<dbReference type="EMBL" id="CP013244">
    <property type="protein sequence ID" value="ANP47979.1"/>
    <property type="molecule type" value="Genomic_DNA"/>
</dbReference>
<dbReference type="SUPFAM" id="SSF46785">
    <property type="entry name" value="Winged helix' DNA-binding domain"/>
    <property type="match status" value="1"/>
</dbReference>
<evidence type="ECO:0000313" key="7">
    <source>
        <dbReference type="Proteomes" id="UP000092498"/>
    </source>
</evidence>
<dbReference type="PANTHER" id="PTHR30579">
    <property type="entry name" value="TRANSCRIPTIONAL REGULATOR"/>
    <property type="match status" value="1"/>
</dbReference>
<dbReference type="GO" id="GO:0003700">
    <property type="term" value="F:DNA-binding transcription factor activity"/>
    <property type="evidence" value="ECO:0007669"/>
    <property type="project" value="InterPro"/>
</dbReference>
<dbReference type="InParanoid" id="A0A1B1AN33"/>
<proteinExistence type="inferred from homology"/>
<comment type="similarity">
    <text evidence="1">Belongs to the LysR transcriptional regulatory family.</text>
</comment>
<dbReference type="FunCoup" id="A0A1B1AN33">
    <property type="interactions" value="36"/>
</dbReference>
<evidence type="ECO:0000256" key="3">
    <source>
        <dbReference type="ARBA" id="ARBA00023125"/>
    </source>
</evidence>
<evidence type="ECO:0000256" key="2">
    <source>
        <dbReference type="ARBA" id="ARBA00023015"/>
    </source>
</evidence>
<dbReference type="InterPro" id="IPR005119">
    <property type="entry name" value="LysR_subst-bd"/>
</dbReference>
<dbReference type="PANTHER" id="PTHR30579:SF7">
    <property type="entry name" value="HTH-TYPE TRANSCRIPTIONAL REGULATOR LRHA-RELATED"/>
    <property type="match status" value="1"/>
</dbReference>
<dbReference type="Pfam" id="PF00126">
    <property type="entry name" value="HTH_1"/>
    <property type="match status" value="1"/>
</dbReference>
<keyword evidence="7" id="KW-1185">Reference proteome</keyword>
<sequence length="296" mass="32000">MPAQKPRLVNLDLDLLRAFVAVAESQSFTRAGARLGRTQSTISLQIKRLEESVNAELFSRDPRNVTLTGHGEALLVQARRLLRLNDEIIGEMFEHSLEGEVRFGAPEDFATTHLPGILGDYARAYPHVSLQVTCDLTLRLMDKLSQGELDLALIKREPMGADGGVPVWREELVWVGAGEDVLPAAAPAPLIVAPAPCVYRKRATSALDKANRPWRIAYTSPSLAGQQAALRAGLGVTALPTEMVPADLVKFGPEQGFPALADVEIALMRAGKSLPVAAERLANFILASLNASRLQS</sequence>
<reference evidence="6 7" key="1">
    <citation type="submission" date="2015-11" db="EMBL/GenBank/DDBJ databases">
        <title>Whole-Genome Sequence of Candidatus Oderbacter manganicum from the National Park Lower Oder Valley, Germany.</title>
        <authorList>
            <person name="Braun B."/>
            <person name="Liere K."/>
            <person name="Szewzyk U."/>
        </authorList>
    </citation>
    <scope>NUCLEOTIDE SEQUENCE [LARGE SCALE GENOMIC DNA]</scope>
    <source>
        <strain evidence="6 7">OTSz_A_272</strain>
    </source>
</reference>
<dbReference type="InterPro" id="IPR036390">
    <property type="entry name" value="WH_DNA-bd_sf"/>
</dbReference>
<protein>
    <submittedName>
        <fullName evidence="6">LysR family transcriptional regulator</fullName>
    </submittedName>
</protein>
<feature type="domain" description="HTH lysR-type" evidence="5">
    <location>
        <begin position="11"/>
        <end position="68"/>
    </location>
</feature>
<dbReference type="AlphaFoldDB" id="A0A1B1AN33"/>
<dbReference type="InterPro" id="IPR036388">
    <property type="entry name" value="WH-like_DNA-bd_sf"/>
</dbReference>
<keyword evidence="4" id="KW-0804">Transcription</keyword>
<dbReference type="SUPFAM" id="SSF53850">
    <property type="entry name" value="Periplasmic binding protein-like II"/>
    <property type="match status" value="1"/>
</dbReference>
<evidence type="ECO:0000256" key="4">
    <source>
        <dbReference type="ARBA" id="ARBA00023163"/>
    </source>
</evidence>
<dbReference type="GO" id="GO:0003677">
    <property type="term" value="F:DNA binding"/>
    <property type="evidence" value="ECO:0007669"/>
    <property type="project" value="UniProtKB-KW"/>
</dbReference>
<accession>A0A1B1AN33</accession>
<dbReference type="InterPro" id="IPR000847">
    <property type="entry name" value="LysR_HTH_N"/>
</dbReference>
<organism evidence="6 7">
    <name type="scientific">Candidatus Viadribacter manganicus</name>
    <dbReference type="NCBI Taxonomy" id="1759059"/>
    <lineage>
        <taxon>Bacteria</taxon>
        <taxon>Pseudomonadati</taxon>
        <taxon>Pseudomonadota</taxon>
        <taxon>Alphaproteobacteria</taxon>
        <taxon>Hyphomonadales</taxon>
        <taxon>Hyphomonadaceae</taxon>
        <taxon>Candidatus Viadribacter</taxon>
    </lineage>
</organism>
<gene>
    <name evidence="6" type="ORF">ATE48_07055</name>
</gene>
<name>A0A1B1AN33_9PROT</name>
<dbReference type="KEGG" id="cbot:ATE48_07055"/>
<dbReference type="FunFam" id="1.10.10.10:FF:000001">
    <property type="entry name" value="LysR family transcriptional regulator"/>
    <property type="match status" value="1"/>
</dbReference>
<keyword evidence="3" id="KW-0238">DNA-binding</keyword>
<evidence type="ECO:0000256" key="1">
    <source>
        <dbReference type="ARBA" id="ARBA00009437"/>
    </source>
</evidence>
<evidence type="ECO:0000259" key="5">
    <source>
        <dbReference type="PROSITE" id="PS50931"/>
    </source>
</evidence>
<dbReference type="STRING" id="1759059.ATE48_07055"/>